<sequence>MNTYGKLSLTDSKRQWLLEGLAPHVAIRLKQIFPRVSKTQVDCFTFPNDLEHCSDLEWFASRYPLDISDSAARALKKGRKGFQARKAELEQILLPSFVPSPCSGLKAACQSRLYQMQAAALAHATGTLLLGDDIGLGKTAATVMWLLNPACRPGLVVVDTHLQKQWLNKVEEFSDLSAHIIRTGTPYDLPPSDVYIITYGKLAGWVDMFRSRFFKSACWDEIGGLRKGLESVKGEASNVLAQNVDFRLGLSATPVYNFGIEIFNIFEILQTDVLGSRGEFIREWCSDGQHVSDPEALGSYLREQKVFLRRTREDVGRQLPQVSTMVEDIAHDQKALKSIEEIARKLALRYQTGTFEERGQAGRELDMLVRQATGISKARFIAQYARMFLEDNVPIVLAGWHRAVYDIWNEELAQWNPVMYTGSESPKQKEESKRRFLAGESNVLILSLRSGAGLDGLQARCSVVLHGELDWSPKVHEQVTGRLDREGQPNPVLSIFLVSEDGSDPPIIELLGVKAAQGTGITDPGRVFEANVPDTGRMRLLVERYLPKNAQQAA</sequence>
<dbReference type="SUPFAM" id="SSF52540">
    <property type="entry name" value="P-loop containing nucleoside triphosphate hydrolases"/>
    <property type="match status" value="2"/>
</dbReference>
<dbReference type="EMBL" id="LT599584">
    <property type="protein sequence ID" value="SBW84383.1"/>
    <property type="molecule type" value="Genomic_DNA"/>
</dbReference>
<keyword evidence="2 4" id="KW-0067">ATP-binding</keyword>
<evidence type="ECO:0000313" key="5">
    <source>
        <dbReference type="Proteomes" id="UP000245431"/>
    </source>
</evidence>
<keyword evidence="2 4" id="KW-0347">Helicase</keyword>
<dbReference type="CDD" id="cd18793">
    <property type="entry name" value="SF2_C_SNF"/>
    <property type="match status" value="1"/>
</dbReference>
<reference evidence="5" key="1">
    <citation type="submission" date="2016-07" db="EMBL/GenBank/DDBJ databases">
        <authorList>
            <person name="Florea S."/>
            <person name="Webb J.S."/>
            <person name="Jaromczyk J."/>
            <person name="Schardl C.L."/>
        </authorList>
    </citation>
    <scope>NUCLEOTIDE SEQUENCE [LARGE SCALE GENOMIC DNA]</scope>
    <source>
        <strain evidence="5">1YdBTEX2</strain>
    </source>
</reference>
<keyword evidence="1" id="KW-0378">Hydrolase</keyword>
<dbReference type="Gene3D" id="3.40.50.10810">
    <property type="entry name" value="Tandem AAA-ATPase domain"/>
    <property type="match status" value="1"/>
</dbReference>
<protein>
    <submittedName>
        <fullName evidence="4">Helicase</fullName>
    </submittedName>
</protein>
<evidence type="ECO:0000256" key="2">
    <source>
        <dbReference type="ARBA" id="ARBA00022806"/>
    </source>
</evidence>
<gene>
    <name evidence="4" type="ORF">PVE_R2G0354</name>
</gene>
<dbReference type="PROSITE" id="PS51192">
    <property type="entry name" value="HELICASE_ATP_BIND_1"/>
    <property type="match status" value="1"/>
</dbReference>
<proteinExistence type="predicted"/>
<dbReference type="InterPro" id="IPR000330">
    <property type="entry name" value="SNF2_N"/>
</dbReference>
<evidence type="ECO:0000256" key="1">
    <source>
        <dbReference type="ARBA" id="ARBA00022801"/>
    </source>
</evidence>
<dbReference type="SMART" id="SM00487">
    <property type="entry name" value="DEXDc"/>
    <property type="match status" value="1"/>
</dbReference>
<dbReference type="InterPro" id="IPR027417">
    <property type="entry name" value="P-loop_NTPase"/>
</dbReference>
<evidence type="ECO:0000313" key="4">
    <source>
        <dbReference type="EMBL" id="SBW84383.1"/>
    </source>
</evidence>
<dbReference type="InterPro" id="IPR014001">
    <property type="entry name" value="Helicase_ATP-bd"/>
</dbReference>
<keyword evidence="2 4" id="KW-0547">Nucleotide-binding</keyword>
<dbReference type="Proteomes" id="UP000245431">
    <property type="component" value="Chromosome PVE_r2"/>
</dbReference>
<dbReference type="Pfam" id="PF00176">
    <property type="entry name" value="SNF2-rel_dom"/>
    <property type="match status" value="1"/>
</dbReference>
<dbReference type="GO" id="GO:0004386">
    <property type="term" value="F:helicase activity"/>
    <property type="evidence" value="ECO:0007669"/>
    <property type="project" value="UniProtKB-KW"/>
</dbReference>
<dbReference type="PANTHER" id="PTHR45766:SF6">
    <property type="entry name" value="SWI_SNF-RELATED MATRIX-ASSOCIATED ACTIN-DEPENDENT REGULATOR OF CHROMATIN SUBFAMILY A-LIKE PROTEIN 1"/>
    <property type="match status" value="1"/>
</dbReference>
<dbReference type="PANTHER" id="PTHR45766">
    <property type="entry name" value="DNA ANNEALING HELICASE AND ENDONUCLEASE ZRANB3 FAMILY MEMBER"/>
    <property type="match status" value="1"/>
</dbReference>
<accession>A0A1D3K7Q1</accession>
<dbReference type="GO" id="GO:0031297">
    <property type="term" value="P:replication fork processing"/>
    <property type="evidence" value="ECO:0007669"/>
    <property type="project" value="TreeGrafter"/>
</dbReference>
<name>A0A1D3K7Q1_PSEVE</name>
<dbReference type="GO" id="GO:0016787">
    <property type="term" value="F:hydrolase activity"/>
    <property type="evidence" value="ECO:0007669"/>
    <property type="project" value="UniProtKB-KW"/>
</dbReference>
<evidence type="ECO:0000259" key="3">
    <source>
        <dbReference type="PROSITE" id="PS51192"/>
    </source>
</evidence>
<dbReference type="GO" id="GO:0006281">
    <property type="term" value="P:DNA repair"/>
    <property type="evidence" value="ECO:0007669"/>
    <property type="project" value="TreeGrafter"/>
</dbReference>
<dbReference type="AlphaFoldDB" id="A0A1D3K7Q1"/>
<feature type="domain" description="Helicase ATP-binding" evidence="3">
    <location>
        <begin position="119"/>
        <end position="272"/>
    </location>
</feature>
<dbReference type="Gene3D" id="3.40.50.300">
    <property type="entry name" value="P-loop containing nucleotide triphosphate hydrolases"/>
    <property type="match status" value="1"/>
</dbReference>
<dbReference type="InterPro" id="IPR038718">
    <property type="entry name" value="SNF2-like_sf"/>
</dbReference>
<dbReference type="GO" id="GO:0005524">
    <property type="term" value="F:ATP binding"/>
    <property type="evidence" value="ECO:0007669"/>
    <property type="project" value="InterPro"/>
</dbReference>
<organism evidence="4 5">
    <name type="scientific">Pseudomonas veronii 1YdBTEX2</name>
    <dbReference type="NCBI Taxonomy" id="1295141"/>
    <lineage>
        <taxon>Bacteria</taxon>
        <taxon>Pseudomonadati</taxon>
        <taxon>Pseudomonadota</taxon>
        <taxon>Gammaproteobacteria</taxon>
        <taxon>Pseudomonadales</taxon>
        <taxon>Pseudomonadaceae</taxon>
        <taxon>Pseudomonas</taxon>
    </lineage>
</organism>
<dbReference type="InterPro" id="IPR049730">
    <property type="entry name" value="SNF2/RAD54-like_C"/>
</dbReference>